<proteinExistence type="inferred from homology"/>
<keyword evidence="4" id="KW-0418">Kinase</keyword>
<evidence type="ECO:0000256" key="3">
    <source>
        <dbReference type="ARBA" id="ARBA00022723"/>
    </source>
</evidence>
<dbReference type="Proteomes" id="UP001234495">
    <property type="component" value="Unassembled WGS sequence"/>
</dbReference>
<evidence type="ECO:0000256" key="6">
    <source>
        <dbReference type="ARBA" id="ARBA00038478"/>
    </source>
</evidence>
<evidence type="ECO:0000256" key="2">
    <source>
        <dbReference type="ARBA" id="ARBA00022679"/>
    </source>
</evidence>
<protein>
    <submittedName>
        <fullName evidence="8">6-phosphofructokinase 1</fullName>
        <ecNumber evidence="8">2.7.1.11</ecNumber>
    </submittedName>
</protein>
<dbReference type="Gene3D" id="3.40.50.460">
    <property type="entry name" value="Phosphofructokinase domain"/>
    <property type="match status" value="1"/>
</dbReference>
<gene>
    <name evidence="8" type="ORF">J2S19_000883</name>
</gene>
<dbReference type="GO" id="GO:0003872">
    <property type="term" value="F:6-phosphofructokinase activity"/>
    <property type="evidence" value="ECO:0007669"/>
    <property type="project" value="UniProtKB-EC"/>
</dbReference>
<name>A0ABT9ZBI2_9BACI</name>
<reference evidence="8 9" key="1">
    <citation type="submission" date="2023-07" db="EMBL/GenBank/DDBJ databases">
        <title>Genomic Encyclopedia of Type Strains, Phase IV (KMG-IV): sequencing the most valuable type-strain genomes for metagenomic binning, comparative biology and taxonomic classification.</title>
        <authorList>
            <person name="Goeker M."/>
        </authorList>
    </citation>
    <scope>NUCLEOTIDE SEQUENCE [LARGE SCALE GENOMIC DNA]</scope>
    <source>
        <strain evidence="8 9">DSM 29005</strain>
    </source>
</reference>
<keyword evidence="3" id="KW-0479">Metal-binding</keyword>
<sequence>MKIGVVHFGWASAGTAQIVRTLIEGLTAQGKSVFGVEYNRDSNKIELNDIKSKRSSNRLSSEDNIFLSFPLNVWNEKADEIAKKVEELDKLIILGGQEIKTIPFSVKHLYVPVSIYNNMKGNEFTLGYDTAMNSIVTCVESVRDTASSLLYGKVRVFNVQIPGTEPSGLLTNSALAVDAAVVGDATEDSIQLLQEHIRNKEANKETYTFFMMNQSIDPNELAVHFKEFDLDWKVVEIDESQCGGPFPTAQDRLLANLLKNAIFKWSSSNEPSGQLLIHKNQALFEAAEVKVN</sequence>
<dbReference type="Pfam" id="PF00365">
    <property type="entry name" value="PFK"/>
    <property type="match status" value="1"/>
</dbReference>
<keyword evidence="9" id="KW-1185">Reference proteome</keyword>
<dbReference type="Gene3D" id="3.40.50.450">
    <property type="match status" value="1"/>
</dbReference>
<dbReference type="InterPro" id="IPR035966">
    <property type="entry name" value="PKF_sf"/>
</dbReference>
<dbReference type="EMBL" id="JAUSUD010000003">
    <property type="protein sequence ID" value="MDQ0229631.1"/>
    <property type="molecule type" value="Genomic_DNA"/>
</dbReference>
<dbReference type="InterPro" id="IPR022953">
    <property type="entry name" value="ATP_PFK"/>
</dbReference>
<evidence type="ECO:0000256" key="4">
    <source>
        <dbReference type="ARBA" id="ARBA00022777"/>
    </source>
</evidence>
<keyword evidence="2 8" id="KW-0808">Transferase</keyword>
<comment type="similarity">
    <text evidence="6">Belongs to the phosphofructokinase type A (PFKA) family.</text>
</comment>
<accession>A0ABT9ZBI2</accession>
<dbReference type="SUPFAM" id="SSF53784">
    <property type="entry name" value="Phosphofructokinase"/>
    <property type="match status" value="1"/>
</dbReference>
<dbReference type="RefSeq" id="WP_307337702.1">
    <property type="nucleotide sequence ID" value="NZ_JAUSUD010000003.1"/>
</dbReference>
<keyword evidence="5" id="KW-0460">Magnesium</keyword>
<comment type="caution">
    <text evidence="8">The sequence shown here is derived from an EMBL/GenBank/DDBJ whole genome shotgun (WGS) entry which is preliminary data.</text>
</comment>
<evidence type="ECO:0000313" key="8">
    <source>
        <dbReference type="EMBL" id="MDQ0229631.1"/>
    </source>
</evidence>
<evidence type="ECO:0000256" key="1">
    <source>
        <dbReference type="ARBA" id="ARBA00001946"/>
    </source>
</evidence>
<dbReference type="PRINTS" id="PR00476">
    <property type="entry name" value="PHFRCTKINASE"/>
</dbReference>
<organism evidence="8 9">
    <name type="scientific">Metabacillus malikii</name>
    <dbReference type="NCBI Taxonomy" id="1504265"/>
    <lineage>
        <taxon>Bacteria</taxon>
        <taxon>Bacillati</taxon>
        <taxon>Bacillota</taxon>
        <taxon>Bacilli</taxon>
        <taxon>Bacillales</taxon>
        <taxon>Bacillaceae</taxon>
        <taxon>Metabacillus</taxon>
    </lineage>
</organism>
<dbReference type="InterPro" id="IPR000023">
    <property type="entry name" value="Phosphofructokinase_dom"/>
</dbReference>
<dbReference type="EC" id="2.7.1.11" evidence="8"/>
<evidence type="ECO:0000256" key="5">
    <source>
        <dbReference type="ARBA" id="ARBA00022842"/>
    </source>
</evidence>
<comment type="cofactor">
    <cofactor evidence="1">
        <name>Mg(2+)</name>
        <dbReference type="ChEBI" id="CHEBI:18420"/>
    </cofactor>
</comment>
<feature type="domain" description="Phosphofructokinase" evidence="7">
    <location>
        <begin position="2"/>
        <end position="262"/>
    </location>
</feature>
<evidence type="ECO:0000259" key="7">
    <source>
        <dbReference type="Pfam" id="PF00365"/>
    </source>
</evidence>
<evidence type="ECO:0000313" key="9">
    <source>
        <dbReference type="Proteomes" id="UP001234495"/>
    </source>
</evidence>